<dbReference type="AlphaFoldDB" id="A0A7R8WMJ0"/>
<evidence type="ECO:0000259" key="12">
    <source>
        <dbReference type="PROSITE" id="PS52002"/>
    </source>
</evidence>
<evidence type="ECO:0000256" key="2">
    <source>
        <dbReference type="ARBA" id="ARBA00022664"/>
    </source>
</evidence>
<dbReference type="InterPro" id="IPR051606">
    <property type="entry name" value="Polyketide_Oxido-like"/>
</dbReference>
<sequence>MSAALDSYVNRLVSVITQDGRNIVGMLKGCDQTINIILDDSHERVYSNTQGVEQVKLGLYIIRGDNVAIIGEVDSETDKAMDLAKIKAEPLNPCICLKRFSKMADEVKRILVFGATGNTGLACLEQVLKLEKKVVAFVRDPEKIPASMKPQLASVVVGDVENQGDITRAFQENQPIDGVVVALGTRNNLDPTTMMSQALTWIVGELKKQPKQRLTVCLSAFLFWERSKLKPIFGPLTDEHERMLNILESIKDEQFHWVAISPPHIASEDPVGFGTYLVEEGAVPSGASRKISKYDLGDFLVRALWMKEYGHKHVGLAAPATG</sequence>
<dbReference type="GO" id="GO:0005688">
    <property type="term" value="C:U6 snRNP"/>
    <property type="evidence" value="ECO:0007669"/>
    <property type="project" value="InterPro"/>
</dbReference>
<dbReference type="FunFam" id="2.30.30.100:FF:000022">
    <property type="entry name" value="U6 snRNA-associated Sm-like protein LSm8"/>
    <property type="match status" value="1"/>
</dbReference>
<keyword evidence="8" id="KW-0687">Ribonucleoprotein</keyword>
<dbReference type="GO" id="GO:0005681">
    <property type="term" value="C:spliceosomal complex"/>
    <property type="evidence" value="ECO:0007669"/>
    <property type="project" value="UniProtKB-KW"/>
</dbReference>
<dbReference type="EMBL" id="OB663874">
    <property type="protein sequence ID" value="CAD7231791.1"/>
    <property type="molecule type" value="Genomic_DNA"/>
</dbReference>
<evidence type="ECO:0000256" key="7">
    <source>
        <dbReference type="ARBA" id="ARBA00023242"/>
    </source>
</evidence>
<name>A0A7R8WMJ0_9CRUS</name>
<comment type="function">
    <text evidence="9">Plays a role in pre-mRNA splicing as component of the U4/U6-U5 tri-snRNP complex that is involved in spliceosome assembly, and as component of the precatalytic spliceosome (spliceosome B complex). The heptameric LSM2-8 complex binds specifically to the 3'-terminal U-tract of U6 snRNA.</text>
</comment>
<dbReference type="PANTHER" id="PTHR43355">
    <property type="entry name" value="FLAVIN REDUCTASE (NADPH)"/>
    <property type="match status" value="1"/>
</dbReference>
<dbReference type="GO" id="GO:0000398">
    <property type="term" value="P:mRNA splicing, via spliceosome"/>
    <property type="evidence" value="ECO:0007669"/>
    <property type="project" value="InterPro"/>
</dbReference>
<dbReference type="Gene3D" id="2.30.30.100">
    <property type="match status" value="1"/>
</dbReference>
<evidence type="ECO:0000256" key="5">
    <source>
        <dbReference type="ARBA" id="ARBA00022990"/>
    </source>
</evidence>
<dbReference type="CDD" id="cd01727">
    <property type="entry name" value="LSm8"/>
    <property type="match status" value="1"/>
</dbReference>
<dbReference type="InterPro" id="IPR034103">
    <property type="entry name" value="Lsm8"/>
</dbReference>
<protein>
    <recommendedName>
        <fullName evidence="11">U6 snRNA-associated Sm-like protein LSm8</fullName>
    </recommendedName>
</protein>
<dbReference type="SUPFAM" id="SSF51735">
    <property type="entry name" value="NAD(P)-binding Rossmann-fold domains"/>
    <property type="match status" value="1"/>
</dbReference>
<dbReference type="InterPro" id="IPR047575">
    <property type="entry name" value="Sm"/>
</dbReference>
<dbReference type="InterPro" id="IPR016040">
    <property type="entry name" value="NAD(P)-bd_dom"/>
</dbReference>
<dbReference type="Gene3D" id="3.40.50.720">
    <property type="entry name" value="NAD(P)-binding Rossmann-like Domain"/>
    <property type="match status" value="1"/>
</dbReference>
<evidence type="ECO:0000256" key="9">
    <source>
        <dbReference type="ARBA" id="ARBA00056431"/>
    </source>
</evidence>
<dbReference type="GO" id="GO:0046540">
    <property type="term" value="C:U4/U6 x U5 tri-snRNP complex"/>
    <property type="evidence" value="ECO:0007669"/>
    <property type="project" value="InterPro"/>
</dbReference>
<organism evidence="13">
    <name type="scientific">Cyprideis torosa</name>
    <dbReference type="NCBI Taxonomy" id="163714"/>
    <lineage>
        <taxon>Eukaryota</taxon>
        <taxon>Metazoa</taxon>
        <taxon>Ecdysozoa</taxon>
        <taxon>Arthropoda</taxon>
        <taxon>Crustacea</taxon>
        <taxon>Oligostraca</taxon>
        <taxon>Ostracoda</taxon>
        <taxon>Podocopa</taxon>
        <taxon>Podocopida</taxon>
        <taxon>Cytherocopina</taxon>
        <taxon>Cytheroidea</taxon>
        <taxon>Cytherideidae</taxon>
        <taxon>Cyprideis</taxon>
    </lineage>
</organism>
<dbReference type="OrthoDB" id="419598at2759"/>
<dbReference type="PANTHER" id="PTHR43355:SF2">
    <property type="entry name" value="FLAVIN REDUCTASE (NADPH)"/>
    <property type="match status" value="1"/>
</dbReference>
<dbReference type="SMART" id="SM00651">
    <property type="entry name" value="Sm"/>
    <property type="match status" value="1"/>
</dbReference>
<dbReference type="GO" id="GO:0042602">
    <property type="term" value="F:riboflavin reductase (NADPH) activity"/>
    <property type="evidence" value="ECO:0007669"/>
    <property type="project" value="TreeGrafter"/>
</dbReference>
<accession>A0A7R8WMJ0</accession>
<keyword evidence="5" id="KW-0007">Acetylation</keyword>
<dbReference type="GO" id="GO:0004074">
    <property type="term" value="F:biliverdin reductase [NAD(P)H] activity"/>
    <property type="evidence" value="ECO:0007669"/>
    <property type="project" value="TreeGrafter"/>
</dbReference>
<keyword evidence="3" id="KW-0747">Spliceosome</keyword>
<evidence type="ECO:0000256" key="10">
    <source>
        <dbReference type="ARBA" id="ARBA00063389"/>
    </source>
</evidence>
<keyword evidence="7" id="KW-0539">Nucleus</keyword>
<feature type="domain" description="Sm" evidence="12">
    <location>
        <begin position="1"/>
        <end position="76"/>
    </location>
</feature>
<dbReference type="Pfam" id="PF13460">
    <property type="entry name" value="NAD_binding_10"/>
    <property type="match status" value="1"/>
</dbReference>
<evidence type="ECO:0000256" key="8">
    <source>
        <dbReference type="ARBA" id="ARBA00023274"/>
    </source>
</evidence>
<dbReference type="SUPFAM" id="SSF50182">
    <property type="entry name" value="Sm-like ribonucleoproteins"/>
    <property type="match status" value="1"/>
</dbReference>
<dbReference type="GO" id="GO:0003723">
    <property type="term" value="F:RNA binding"/>
    <property type="evidence" value="ECO:0007669"/>
    <property type="project" value="UniProtKB-KW"/>
</dbReference>
<comment type="subcellular location">
    <subcellularLocation>
        <location evidence="1">Nucleus</location>
    </subcellularLocation>
</comment>
<evidence type="ECO:0000256" key="4">
    <source>
        <dbReference type="ARBA" id="ARBA00022884"/>
    </source>
</evidence>
<evidence type="ECO:0000256" key="11">
    <source>
        <dbReference type="ARBA" id="ARBA00067760"/>
    </source>
</evidence>
<dbReference type="InterPro" id="IPR001163">
    <property type="entry name" value="Sm_dom_euk/arc"/>
</dbReference>
<dbReference type="PROSITE" id="PS52002">
    <property type="entry name" value="SM"/>
    <property type="match status" value="1"/>
</dbReference>
<reference evidence="13" key="1">
    <citation type="submission" date="2020-11" db="EMBL/GenBank/DDBJ databases">
        <authorList>
            <person name="Tran Van P."/>
        </authorList>
    </citation>
    <scope>NUCLEOTIDE SEQUENCE</scope>
</reference>
<keyword evidence="4" id="KW-0694">RNA-binding</keyword>
<keyword evidence="2" id="KW-0507">mRNA processing</keyword>
<evidence type="ECO:0000313" key="13">
    <source>
        <dbReference type="EMBL" id="CAD7231791.1"/>
    </source>
</evidence>
<dbReference type="InterPro" id="IPR010920">
    <property type="entry name" value="LSM_dom_sf"/>
</dbReference>
<comment type="subunit">
    <text evidence="10">Component of the precatalytic spliceosome (spliceosome B complex). Component of the U4/U6-U5 tri-snRNP complex, a building block of the precatalytic spliceosome (spliceosome B complex). The U4/U6-U5 tri-snRNP complex is composed of the U4, U6 and U5 snRNAs and at least PRPF3, PRPF4, PRPF6, PRPF8, PRPF31, SNRNP200, TXNL4A, SNRNP40, SNRPB, SNRPD1, SNRPD2, SNRPD3, SNRPE, SNRPF, SNRPG, DDX23, CD2BP2, PPIH, SNU13, EFTUD2, SART1 and USP39, plus LSM2, LSM3, LSM4, LSM5, LSM6, LSM7 and LSM8. LSM2, LSM3, LSM4, LSM5, LSM6, LSM7 and LSM8 form a heptameric, ring-shaped subcomplex (the LSM2-8 complex) that is part of the U4/U6-U5 tri-snRNP complex and the precatalytic spliceosome.</text>
</comment>
<proteinExistence type="predicted"/>
<evidence type="ECO:0000256" key="3">
    <source>
        <dbReference type="ARBA" id="ARBA00022728"/>
    </source>
</evidence>
<keyword evidence="6" id="KW-0508">mRNA splicing</keyword>
<evidence type="ECO:0000256" key="1">
    <source>
        <dbReference type="ARBA" id="ARBA00004123"/>
    </source>
</evidence>
<gene>
    <name evidence="13" type="ORF">CTOB1V02_LOCUS9634</name>
</gene>
<dbReference type="Pfam" id="PF01423">
    <property type="entry name" value="LSM"/>
    <property type="match status" value="1"/>
</dbReference>
<evidence type="ECO:0000256" key="6">
    <source>
        <dbReference type="ARBA" id="ARBA00023187"/>
    </source>
</evidence>
<dbReference type="InterPro" id="IPR036291">
    <property type="entry name" value="NAD(P)-bd_dom_sf"/>
</dbReference>